<protein>
    <recommendedName>
        <fullName evidence="6">SURF1-like protein</fullName>
    </recommendedName>
</protein>
<keyword evidence="6" id="KW-1003">Cell membrane</keyword>
<comment type="caution">
    <text evidence="6">Lacks conserved residue(s) required for the propagation of feature annotation.</text>
</comment>
<accession>A0ABQ4PZJ0</accession>
<keyword evidence="8" id="KW-1185">Reference proteome</keyword>
<dbReference type="CDD" id="cd06662">
    <property type="entry name" value="SURF1"/>
    <property type="match status" value="1"/>
</dbReference>
<dbReference type="EMBL" id="BPMK01000001">
    <property type="protein sequence ID" value="GIZ50318.1"/>
    <property type="molecule type" value="Genomic_DNA"/>
</dbReference>
<keyword evidence="3 6" id="KW-0812">Transmembrane</keyword>
<keyword evidence="5 6" id="KW-0472">Membrane</keyword>
<evidence type="ECO:0000313" key="8">
    <source>
        <dbReference type="Proteomes" id="UP000887222"/>
    </source>
</evidence>
<comment type="subcellular location">
    <subcellularLocation>
        <location evidence="6">Cell membrane</location>
        <topology evidence="6">Multi-pass membrane protein</topology>
    </subcellularLocation>
    <subcellularLocation>
        <location evidence="1">Membrane</location>
    </subcellularLocation>
</comment>
<evidence type="ECO:0000256" key="3">
    <source>
        <dbReference type="ARBA" id="ARBA00022692"/>
    </source>
</evidence>
<evidence type="ECO:0000256" key="6">
    <source>
        <dbReference type="RuleBase" id="RU363076"/>
    </source>
</evidence>
<evidence type="ECO:0000256" key="2">
    <source>
        <dbReference type="ARBA" id="ARBA00007165"/>
    </source>
</evidence>
<comment type="caution">
    <text evidence="7">The sequence shown here is derived from an EMBL/GenBank/DDBJ whole genome shotgun (WGS) entry which is preliminary data.</text>
</comment>
<evidence type="ECO:0000256" key="1">
    <source>
        <dbReference type="ARBA" id="ARBA00004370"/>
    </source>
</evidence>
<dbReference type="Proteomes" id="UP000887222">
    <property type="component" value="Unassembled WGS sequence"/>
</dbReference>
<dbReference type="PANTHER" id="PTHR23427:SF2">
    <property type="entry name" value="SURFEIT LOCUS PROTEIN 1"/>
    <property type="match status" value="1"/>
</dbReference>
<evidence type="ECO:0000313" key="7">
    <source>
        <dbReference type="EMBL" id="GIZ50318.1"/>
    </source>
</evidence>
<keyword evidence="4 6" id="KW-1133">Transmembrane helix</keyword>
<reference evidence="7 8" key="1">
    <citation type="journal article" date="2022" name="Int. J. Syst. Evol. Microbiol.">
        <title>Noviherbaspirillum aridicola sp. nov., isolated from an arid soil in Pakistan.</title>
        <authorList>
            <person name="Khan I.U."/>
            <person name="Saqib M."/>
            <person name="Amin A."/>
            <person name="Hussain F."/>
            <person name="Li L."/>
            <person name="Liu Y.H."/>
            <person name="Fang B.Z."/>
            <person name="Ahmed I."/>
            <person name="Li W.J."/>
        </authorList>
    </citation>
    <scope>NUCLEOTIDE SEQUENCE [LARGE SCALE GENOMIC DNA]</scope>
    <source>
        <strain evidence="7 8">NCCP-691</strain>
    </source>
</reference>
<evidence type="ECO:0000256" key="4">
    <source>
        <dbReference type="ARBA" id="ARBA00022989"/>
    </source>
</evidence>
<dbReference type="InterPro" id="IPR045214">
    <property type="entry name" value="Surf1/Surf4"/>
</dbReference>
<dbReference type="InterPro" id="IPR002994">
    <property type="entry name" value="Surf1/Shy1"/>
</dbReference>
<comment type="similarity">
    <text evidence="2 6">Belongs to the SURF1 family.</text>
</comment>
<gene>
    <name evidence="7" type="ORF">NCCP691_03320</name>
</gene>
<name>A0ABQ4PZJ0_9BURK</name>
<sequence>MPEPASAPSARVGKRRLALVVLALLAFSVFVALGTWQLQRLQWKLTLIERVGQRVNADPADAPGPPRWPSLSAETDEYRRVRLEGRFLYDKTSLVQAATARGAGFWVLTPLRTAEGWTVLINRGFIPVDATGRMAPLNDAGKSADAEVVTGLLRITEPGGGFLRSNDPAGGRWYSRDVQAIAAAHGLQQAAPYFIDADASTAGAAPGQPVGGLTVVSFRNNHLVYALTWYALALMVAGASVWVWRTERRRGGRPGLDREEDDDSRD</sequence>
<dbReference type="PANTHER" id="PTHR23427">
    <property type="entry name" value="SURFEIT LOCUS PROTEIN"/>
    <property type="match status" value="1"/>
</dbReference>
<evidence type="ECO:0000256" key="5">
    <source>
        <dbReference type="ARBA" id="ARBA00023136"/>
    </source>
</evidence>
<organism evidence="7 8">
    <name type="scientific">Noviherbaspirillum aridicola</name>
    <dbReference type="NCBI Taxonomy" id="2849687"/>
    <lineage>
        <taxon>Bacteria</taxon>
        <taxon>Pseudomonadati</taxon>
        <taxon>Pseudomonadota</taxon>
        <taxon>Betaproteobacteria</taxon>
        <taxon>Burkholderiales</taxon>
        <taxon>Oxalobacteraceae</taxon>
        <taxon>Noviherbaspirillum</taxon>
    </lineage>
</organism>
<feature type="transmembrane region" description="Helical" evidence="6">
    <location>
        <begin position="223"/>
        <end position="244"/>
    </location>
</feature>
<dbReference type="PROSITE" id="PS50895">
    <property type="entry name" value="SURF1"/>
    <property type="match status" value="1"/>
</dbReference>
<proteinExistence type="inferred from homology"/>
<dbReference type="Pfam" id="PF02104">
    <property type="entry name" value="SURF1"/>
    <property type="match status" value="1"/>
</dbReference>
<dbReference type="RefSeq" id="WP_220806485.1">
    <property type="nucleotide sequence ID" value="NZ_BPMK01000001.1"/>
</dbReference>